<dbReference type="InterPro" id="IPR011008">
    <property type="entry name" value="Dimeric_a/b-barrel"/>
</dbReference>
<evidence type="ECO:0000313" key="2">
    <source>
        <dbReference type="EMBL" id="MFB9780951.1"/>
    </source>
</evidence>
<gene>
    <name evidence="2" type="ORF">ACFFQ6_14745</name>
</gene>
<dbReference type="GeneID" id="93805574"/>
<dbReference type="SUPFAM" id="SSF54909">
    <property type="entry name" value="Dimeric alpha+beta barrel"/>
    <property type="match status" value="1"/>
</dbReference>
<dbReference type="EMBL" id="JBHMAS010000034">
    <property type="protein sequence ID" value="MFB9780951.1"/>
    <property type="molecule type" value="Genomic_DNA"/>
</dbReference>
<dbReference type="InterPro" id="IPR007138">
    <property type="entry name" value="ABM_dom"/>
</dbReference>
<keyword evidence="2" id="KW-0560">Oxidoreductase</keyword>
<name>A0ABV5XF09_9NOCA</name>
<organism evidence="2 3">
    <name type="scientific">Rhodococcus baikonurensis</name>
    <dbReference type="NCBI Taxonomy" id="172041"/>
    <lineage>
        <taxon>Bacteria</taxon>
        <taxon>Bacillati</taxon>
        <taxon>Actinomycetota</taxon>
        <taxon>Actinomycetes</taxon>
        <taxon>Mycobacteriales</taxon>
        <taxon>Nocardiaceae</taxon>
        <taxon>Rhodococcus</taxon>
        <taxon>Rhodococcus erythropolis group</taxon>
    </lineage>
</organism>
<proteinExistence type="predicted"/>
<evidence type="ECO:0000259" key="1">
    <source>
        <dbReference type="Pfam" id="PF03992"/>
    </source>
</evidence>
<keyword evidence="2" id="KW-0503">Monooxygenase</keyword>
<dbReference type="Gene3D" id="3.30.70.100">
    <property type="match status" value="1"/>
</dbReference>
<dbReference type="GO" id="GO:0004497">
    <property type="term" value="F:monooxygenase activity"/>
    <property type="evidence" value="ECO:0007669"/>
    <property type="project" value="UniProtKB-KW"/>
</dbReference>
<accession>A0ABV5XF09</accession>
<dbReference type="RefSeq" id="WP_298772722.1">
    <property type="nucleotide sequence ID" value="NZ_JBEUOO010000015.1"/>
</dbReference>
<protein>
    <submittedName>
        <fullName evidence="2">Antibiotic biosynthesis monooxygenase</fullName>
    </submittedName>
</protein>
<sequence>MTVFTILTLHVSPDRRDDLCRYYESARVLELSGAESSQLCLKSNDAGTVIAVATWPDASAYEAWQNAPLRVEFAQGILEAAGGSVTATSEVFQVAIDTRGPCS</sequence>
<dbReference type="Proteomes" id="UP001589587">
    <property type="component" value="Unassembled WGS sequence"/>
</dbReference>
<comment type="caution">
    <text evidence="2">The sequence shown here is derived from an EMBL/GenBank/DDBJ whole genome shotgun (WGS) entry which is preliminary data.</text>
</comment>
<keyword evidence="3" id="KW-1185">Reference proteome</keyword>
<dbReference type="Pfam" id="PF03992">
    <property type="entry name" value="ABM"/>
    <property type="match status" value="1"/>
</dbReference>
<reference evidence="2 3" key="1">
    <citation type="submission" date="2024-09" db="EMBL/GenBank/DDBJ databases">
        <authorList>
            <person name="Sun Q."/>
            <person name="Mori K."/>
        </authorList>
    </citation>
    <scope>NUCLEOTIDE SEQUENCE [LARGE SCALE GENOMIC DNA]</scope>
    <source>
        <strain evidence="2 3">JCM 11411</strain>
    </source>
</reference>
<evidence type="ECO:0000313" key="3">
    <source>
        <dbReference type="Proteomes" id="UP001589587"/>
    </source>
</evidence>
<feature type="domain" description="ABM" evidence="1">
    <location>
        <begin position="4"/>
        <end position="73"/>
    </location>
</feature>